<name>A0A0G3XM31_9SPHN</name>
<dbReference type="InterPro" id="IPR047111">
    <property type="entry name" value="YbaP-like"/>
</dbReference>
<feature type="signal peptide" evidence="1">
    <location>
        <begin position="1"/>
        <end position="20"/>
    </location>
</feature>
<dbReference type="InterPro" id="IPR002816">
    <property type="entry name" value="TraB/PrgY/GumN_fam"/>
</dbReference>
<protein>
    <recommendedName>
        <fullName evidence="4">Polysaccharide biosynthesis protein GumN</fullName>
    </recommendedName>
</protein>
<dbReference type="AlphaFoldDB" id="A0A0G3XM31"/>
<organism evidence="2 3">
    <name type="scientific">Croceicoccus naphthovorans</name>
    <dbReference type="NCBI Taxonomy" id="1348774"/>
    <lineage>
        <taxon>Bacteria</taxon>
        <taxon>Pseudomonadati</taxon>
        <taxon>Pseudomonadota</taxon>
        <taxon>Alphaproteobacteria</taxon>
        <taxon>Sphingomonadales</taxon>
        <taxon>Erythrobacteraceae</taxon>
        <taxon>Croceicoccus</taxon>
    </lineage>
</organism>
<feature type="chain" id="PRO_5002562687" description="Polysaccharide biosynthesis protein GumN" evidence="1">
    <location>
        <begin position="21"/>
        <end position="287"/>
    </location>
</feature>
<sequence>MLPLLVAPLLLLLAACGSTAEPALWRVDRADASDGAEPAGWLFGTIHALPRGVNWHGAALDRAQADAGVLMVEIRNLDRAKTQEIFQRLAVDPTLPPIAERVSPTYRDDLSEVMDEAGADPDQFHYIETWAAALTLSSMLQSQSRLDPNAGVDQALVAEWQDRRIVGFETAEEQIRIFDQLSGDEQQALLESLVSQADEMEPEALSNAWIAGDADKLAGMMDMGLGSSPDLRAALLTRRNERWIGRLLTELDAGNRPFVAVGAGHIGGPDGLIALLAKRGYKATRIQ</sequence>
<keyword evidence="3" id="KW-1185">Reference proteome</keyword>
<gene>
    <name evidence="2" type="ORF">AB433_08940</name>
</gene>
<evidence type="ECO:0000313" key="3">
    <source>
        <dbReference type="Proteomes" id="UP000035287"/>
    </source>
</evidence>
<accession>A0A0G3XM31</accession>
<dbReference type="EMBL" id="CP011770">
    <property type="protein sequence ID" value="AKM11689.1"/>
    <property type="molecule type" value="Genomic_DNA"/>
</dbReference>
<dbReference type="Proteomes" id="UP000035287">
    <property type="component" value="Chromosome"/>
</dbReference>
<evidence type="ECO:0000256" key="1">
    <source>
        <dbReference type="SAM" id="SignalP"/>
    </source>
</evidence>
<evidence type="ECO:0000313" key="2">
    <source>
        <dbReference type="EMBL" id="AKM11689.1"/>
    </source>
</evidence>
<dbReference type="PANTHER" id="PTHR40590:SF1">
    <property type="entry name" value="CYTOPLASMIC PROTEIN"/>
    <property type="match status" value="1"/>
</dbReference>
<dbReference type="CDD" id="cd14789">
    <property type="entry name" value="Tiki"/>
    <property type="match status" value="1"/>
</dbReference>
<evidence type="ECO:0008006" key="4">
    <source>
        <dbReference type="Google" id="ProtNLM"/>
    </source>
</evidence>
<dbReference type="STRING" id="1348774.AB433_08940"/>
<dbReference type="Pfam" id="PF01963">
    <property type="entry name" value="TraB_PrgY_gumN"/>
    <property type="match status" value="1"/>
</dbReference>
<keyword evidence="1" id="KW-0732">Signal</keyword>
<dbReference type="KEGG" id="cna:AB433_08940"/>
<dbReference type="PANTHER" id="PTHR40590">
    <property type="entry name" value="CYTOPLASMIC PROTEIN-RELATED"/>
    <property type="match status" value="1"/>
</dbReference>
<dbReference type="PATRIC" id="fig|1348774.3.peg.1874"/>
<proteinExistence type="predicted"/>
<reference evidence="2 3" key="1">
    <citation type="submission" date="2015-06" db="EMBL/GenBank/DDBJ databases">
        <authorList>
            <person name="Zeng Y."/>
            <person name="Huang Y."/>
        </authorList>
    </citation>
    <scope>NUCLEOTIDE SEQUENCE [LARGE SCALE GENOMIC DNA]</scope>
    <source>
        <strain evidence="2 3">PQ-2</strain>
    </source>
</reference>